<dbReference type="Proteomes" id="UP000016930">
    <property type="component" value="Unassembled WGS sequence"/>
</dbReference>
<dbReference type="AlphaFoldDB" id="M2QTT6"/>
<feature type="transmembrane region" description="Helical" evidence="6">
    <location>
        <begin position="261"/>
        <end position="282"/>
    </location>
</feature>
<dbReference type="InterPro" id="IPR011701">
    <property type="entry name" value="MFS"/>
</dbReference>
<feature type="transmembrane region" description="Helical" evidence="6">
    <location>
        <begin position="366"/>
        <end position="385"/>
    </location>
</feature>
<keyword evidence="3 6" id="KW-1133">Transmembrane helix</keyword>
<dbReference type="STRING" id="914234.M2QTT6"/>
<reference evidence="8 9" key="1">
    <citation type="journal article" date="2012" name="Proc. Natl. Acad. Sci. U.S.A.">
        <title>Comparative genomics of Ceriporiopsis subvermispora and Phanerochaete chrysosporium provide insight into selective ligninolysis.</title>
        <authorList>
            <person name="Fernandez-Fueyo E."/>
            <person name="Ruiz-Duenas F.J."/>
            <person name="Ferreira P."/>
            <person name="Floudas D."/>
            <person name="Hibbett D.S."/>
            <person name="Canessa P."/>
            <person name="Larrondo L.F."/>
            <person name="James T.Y."/>
            <person name="Seelenfreund D."/>
            <person name="Lobos S."/>
            <person name="Polanco R."/>
            <person name="Tello M."/>
            <person name="Honda Y."/>
            <person name="Watanabe T."/>
            <person name="Watanabe T."/>
            <person name="Ryu J.S."/>
            <person name="Kubicek C.P."/>
            <person name="Schmoll M."/>
            <person name="Gaskell J."/>
            <person name="Hammel K.E."/>
            <person name="St John F.J."/>
            <person name="Vanden Wymelenberg A."/>
            <person name="Sabat G."/>
            <person name="Splinter BonDurant S."/>
            <person name="Syed K."/>
            <person name="Yadav J.S."/>
            <person name="Doddapaneni H."/>
            <person name="Subramanian V."/>
            <person name="Lavin J.L."/>
            <person name="Oguiza J.A."/>
            <person name="Perez G."/>
            <person name="Pisabarro A.G."/>
            <person name="Ramirez L."/>
            <person name="Santoyo F."/>
            <person name="Master E."/>
            <person name="Coutinho P.M."/>
            <person name="Henrissat B."/>
            <person name="Lombard V."/>
            <person name="Magnuson J.K."/>
            <person name="Kuees U."/>
            <person name="Hori C."/>
            <person name="Igarashi K."/>
            <person name="Samejima M."/>
            <person name="Held B.W."/>
            <person name="Barry K.W."/>
            <person name="LaButti K.M."/>
            <person name="Lapidus A."/>
            <person name="Lindquist E.A."/>
            <person name="Lucas S.M."/>
            <person name="Riley R."/>
            <person name="Salamov A.A."/>
            <person name="Hoffmeister D."/>
            <person name="Schwenk D."/>
            <person name="Hadar Y."/>
            <person name="Yarden O."/>
            <person name="de Vries R.P."/>
            <person name="Wiebenga A."/>
            <person name="Stenlid J."/>
            <person name="Eastwood D."/>
            <person name="Grigoriev I.V."/>
            <person name="Berka R.M."/>
            <person name="Blanchette R.A."/>
            <person name="Kersten P."/>
            <person name="Martinez A.T."/>
            <person name="Vicuna R."/>
            <person name="Cullen D."/>
        </authorList>
    </citation>
    <scope>NUCLEOTIDE SEQUENCE [LARGE SCALE GENOMIC DNA]</scope>
    <source>
        <strain evidence="8 9">B</strain>
    </source>
</reference>
<feature type="transmembrane region" description="Helical" evidence="6">
    <location>
        <begin position="102"/>
        <end position="120"/>
    </location>
</feature>
<evidence type="ECO:0000256" key="2">
    <source>
        <dbReference type="ARBA" id="ARBA00022692"/>
    </source>
</evidence>
<comment type="subcellular location">
    <subcellularLocation>
        <location evidence="1">Membrane</location>
        <topology evidence="1">Multi-pass membrane protein</topology>
    </subcellularLocation>
</comment>
<feature type="compositionally biased region" description="Basic and acidic residues" evidence="5">
    <location>
        <begin position="557"/>
        <end position="591"/>
    </location>
</feature>
<dbReference type="EMBL" id="KB445800">
    <property type="protein sequence ID" value="EMD35490.1"/>
    <property type="molecule type" value="Genomic_DNA"/>
</dbReference>
<keyword evidence="9" id="KW-1185">Reference proteome</keyword>
<feature type="domain" description="Major facilitator superfamily (MFS) profile" evidence="7">
    <location>
        <begin position="68"/>
        <end position="551"/>
    </location>
</feature>
<dbReference type="Pfam" id="PF07690">
    <property type="entry name" value="MFS_1"/>
    <property type="match status" value="1"/>
</dbReference>
<organism evidence="8 9">
    <name type="scientific">Ceriporiopsis subvermispora (strain B)</name>
    <name type="common">White-rot fungus</name>
    <name type="synonym">Gelatoporia subvermispora</name>
    <dbReference type="NCBI Taxonomy" id="914234"/>
    <lineage>
        <taxon>Eukaryota</taxon>
        <taxon>Fungi</taxon>
        <taxon>Dikarya</taxon>
        <taxon>Basidiomycota</taxon>
        <taxon>Agaricomycotina</taxon>
        <taxon>Agaricomycetes</taxon>
        <taxon>Polyporales</taxon>
        <taxon>Gelatoporiaceae</taxon>
        <taxon>Gelatoporia</taxon>
    </lineage>
</organism>
<protein>
    <recommendedName>
        <fullName evidence="7">Major facilitator superfamily (MFS) profile domain-containing protein</fullName>
    </recommendedName>
</protein>
<dbReference type="PROSITE" id="PS50850">
    <property type="entry name" value="MFS"/>
    <property type="match status" value="1"/>
</dbReference>
<feature type="transmembrane region" description="Helical" evidence="6">
    <location>
        <begin position="132"/>
        <end position="150"/>
    </location>
</feature>
<name>M2QTT6_CERS8</name>
<evidence type="ECO:0000256" key="4">
    <source>
        <dbReference type="ARBA" id="ARBA00023136"/>
    </source>
</evidence>
<sequence>MSTSSPQSVPPAGAAGSVQVVEASGSNSALTATGNDTNALSKVDVVEKLQSEGGEDEGPKQDARFWLVYVAICTALLLAALDITSVSTAAPTIVSQLHGEDFTWVSTAYTLASAACLPMSGKLAQIFGRRSTMLGALLIFAVGSAVSGAAKSMTMLIVGRAIQGVGGGGIQSLTNIITADLVPLSKRGKFIAITTMMFAIGSLTGPFIAGGLAQDATWRWLFYMNLPICGVSTVLVFLFLRLHTPSGNLWLKLRNLDWIGNILIIGSTCAILLGLTWGGVTFAWDSRQVLACLIVGFVILIFAGIYEARWAKQPTIPMIILSRRMSLVGYLGLFIQNFLMIASGFYLPTWFQSVRLAGPLKSGVDLLPLCLSISPGAIIQGVVVAKTGRYHLLLIIGWILCVVGTALLAIQKRNTPFAVLEVGQYIQGIGIGLANALYFPTLAEVPVEQNASALAFFTFLRAFSQAWGVAIGGTILQNQLQAKLPAALLESVPQGAQLAYSIIPQIKTLPPALQEEVRTAFAESLSFMFKIMAGFSGLGLVSIAFIRDVPLKSETDKKWALKEREREREREEGNGADEKGVAEGEGIEDKSPVGVTES</sequence>
<dbReference type="PANTHER" id="PTHR23501">
    <property type="entry name" value="MAJOR FACILITATOR SUPERFAMILY"/>
    <property type="match status" value="1"/>
</dbReference>
<dbReference type="HOGENOM" id="CLU_000960_22_0_1"/>
<evidence type="ECO:0000256" key="3">
    <source>
        <dbReference type="ARBA" id="ARBA00022989"/>
    </source>
</evidence>
<accession>M2QTT6</accession>
<feature type="transmembrane region" description="Helical" evidence="6">
    <location>
        <begin position="392"/>
        <end position="410"/>
    </location>
</feature>
<dbReference type="PANTHER" id="PTHR23501:SF102">
    <property type="entry name" value="DRUG TRANSPORTER, PUTATIVE (AFU_ORTHOLOGUE AFUA_3G08530)-RELATED"/>
    <property type="match status" value="1"/>
</dbReference>
<dbReference type="InterPro" id="IPR036259">
    <property type="entry name" value="MFS_trans_sf"/>
</dbReference>
<feature type="transmembrane region" description="Helical" evidence="6">
    <location>
        <begin position="453"/>
        <end position="476"/>
    </location>
</feature>
<dbReference type="GO" id="GO:0005886">
    <property type="term" value="C:plasma membrane"/>
    <property type="evidence" value="ECO:0007669"/>
    <property type="project" value="TreeGrafter"/>
</dbReference>
<evidence type="ECO:0000256" key="5">
    <source>
        <dbReference type="SAM" id="MobiDB-lite"/>
    </source>
</evidence>
<dbReference type="OrthoDB" id="3437016at2759"/>
<feature type="transmembrane region" description="Helical" evidence="6">
    <location>
        <begin position="190"/>
        <end position="208"/>
    </location>
</feature>
<proteinExistence type="predicted"/>
<evidence type="ECO:0000313" key="9">
    <source>
        <dbReference type="Proteomes" id="UP000016930"/>
    </source>
</evidence>
<dbReference type="Gene3D" id="1.20.1250.20">
    <property type="entry name" value="MFS general substrate transporter like domains"/>
    <property type="match status" value="2"/>
</dbReference>
<feature type="transmembrane region" description="Helical" evidence="6">
    <location>
        <begin position="327"/>
        <end position="346"/>
    </location>
</feature>
<evidence type="ECO:0000256" key="6">
    <source>
        <dbReference type="SAM" id="Phobius"/>
    </source>
</evidence>
<dbReference type="InterPro" id="IPR020846">
    <property type="entry name" value="MFS_dom"/>
</dbReference>
<feature type="transmembrane region" description="Helical" evidence="6">
    <location>
        <begin position="66"/>
        <end position="90"/>
    </location>
</feature>
<dbReference type="PRINTS" id="PR01036">
    <property type="entry name" value="TCRTETB"/>
</dbReference>
<evidence type="ECO:0000256" key="1">
    <source>
        <dbReference type="ARBA" id="ARBA00004141"/>
    </source>
</evidence>
<evidence type="ECO:0000313" key="8">
    <source>
        <dbReference type="EMBL" id="EMD35490.1"/>
    </source>
</evidence>
<gene>
    <name evidence="8" type="ORF">CERSUDRAFT_157287</name>
</gene>
<feature type="transmembrane region" description="Helical" evidence="6">
    <location>
        <begin position="527"/>
        <end position="546"/>
    </location>
</feature>
<feature type="transmembrane region" description="Helical" evidence="6">
    <location>
        <begin position="220"/>
        <end position="240"/>
    </location>
</feature>
<feature type="transmembrane region" description="Helical" evidence="6">
    <location>
        <begin position="422"/>
        <end position="441"/>
    </location>
</feature>
<keyword evidence="4 6" id="KW-0472">Membrane</keyword>
<keyword evidence="2 6" id="KW-0812">Transmembrane</keyword>
<feature type="transmembrane region" description="Helical" evidence="6">
    <location>
        <begin position="288"/>
        <end position="306"/>
    </location>
</feature>
<evidence type="ECO:0000259" key="7">
    <source>
        <dbReference type="PROSITE" id="PS50850"/>
    </source>
</evidence>
<dbReference type="GO" id="GO:0022857">
    <property type="term" value="F:transmembrane transporter activity"/>
    <property type="evidence" value="ECO:0007669"/>
    <property type="project" value="InterPro"/>
</dbReference>
<dbReference type="SUPFAM" id="SSF103473">
    <property type="entry name" value="MFS general substrate transporter"/>
    <property type="match status" value="1"/>
</dbReference>
<feature type="region of interest" description="Disordered" evidence="5">
    <location>
        <begin position="557"/>
        <end position="598"/>
    </location>
</feature>